<proteinExistence type="predicted"/>
<gene>
    <name evidence="2" type="ORF">HW270_05430</name>
</gene>
<dbReference type="Proteomes" id="UP000526307">
    <property type="component" value="Unassembled WGS sequence"/>
</dbReference>
<evidence type="ECO:0000313" key="3">
    <source>
        <dbReference type="Proteomes" id="UP000526307"/>
    </source>
</evidence>
<dbReference type="EMBL" id="JABXYR010000002">
    <property type="protein sequence ID" value="NWO23505.1"/>
    <property type="molecule type" value="Genomic_DNA"/>
</dbReference>
<sequence length="282" mass="32387">MNALKGELRGKWLEELGILEKAQEMWTNALMNPEVDEFEEAVNNDDEIKFMYKGKNKEGIEVYSISSETKKIPRSEKRRSARKMINNAIVGKSVRFTTDEGSYEAKIGKDFASKNIYGDNQTKNKTALDKKINLLFENDTLQLLDGAKFDENKLDRNNKHGHKILGWDYFKKEVIIGNVKYDLLINVEKTETGNYIYNVKFEKNKRTDIGRIAQAEASDWKSTDISSDGDNLSQKDNGSQDKKYQIKTDANGTPLSAEQSVKFQKIYLYLLLGNTNWRIINN</sequence>
<dbReference type="RefSeq" id="WP_178978573.1">
    <property type="nucleotide sequence ID" value="NZ_JABXYR010000002.1"/>
</dbReference>
<organism evidence="2 3">
    <name type="scientific">Mogibacterium timidum</name>
    <dbReference type="NCBI Taxonomy" id="35519"/>
    <lineage>
        <taxon>Bacteria</taxon>
        <taxon>Bacillati</taxon>
        <taxon>Bacillota</taxon>
        <taxon>Clostridia</taxon>
        <taxon>Peptostreptococcales</taxon>
        <taxon>Anaerovoracaceae</taxon>
        <taxon>Mogibacterium</taxon>
    </lineage>
</organism>
<protein>
    <submittedName>
        <fullName evidence="2">Uncharacterized protein</fullName>
    </submittedName>
</protein>
<accession>A0A7Y8VRU7</accession>
<evidence type="ECO:0000313" key="2">
    <source>
        <dbReference type="EMBL" id="NWO23505.1"/>
    </source>
</evidence>
<evidence type="ECO:0000256" key="1">
    <source>
        <dbReference type="SAM" id="MobiDB-lite"/>
    </source>
</evidence>
<comment type="caution">
    <text evidence="2">The sequence shown here is derived from an EMBL/GenBank/DDBJ whole genome shotgun (WGS) entry which is preliminary data.</text>
</comment>
<reference evidence="2 3" key="1">
    <citation type="submission" date="2020-06" db="EMBL/GenBank/DDBJ databases">
        <title>Mogibacterium timidum strain W9173 genomic sequence.</title>
        <authorList>
            <person name="Wade W.G."/>
            <person name="Johnston C.D."/>
            <person name="Chen T."/>
            <person name="Dewhirst F.E."/>
        </authorList>
    </citation>
    <scope>NUCLEOTIDE SEQUENCE [LARGE SCALE GENOMIC DNA]</scope>
    <source>
        <strain evidence="2 3">W9173</strain>
    </source>
</reference>
<dbReference type="AlphaFoldDB" id="A0A7Y8VRU7"/>
<feature type="compositionally biased region" description="Polar residues" evidence="1">
    <location>
        <begin position="223"/>
        <end position="237"/>
    </location>
</feature>
<keyword evidence="3" id="KW-1185">Reference proteome</keyword>
<name>A0A7Y8VRU7_9FIRM</name>
<feature type="region of interest" description="Disordered" evidence="1">
    <location>
        <begin position="222"/>
        <end position="247"/>
    </location>
</feature>